<protein>
    <recommendedName>
        <fullName evidence="3">Ferredoxin</fullName>
    </recommendedName>
</protein>
<dbReference type="AlphaFoldDB" id="A0A7R7MTU0"/>
<organism evidence="1 2">
    <name type="scientific">Mycobacterium intracellulare</name>
    <dbReference type="NCBI Taxonomy" id="1767"/>
    <lineage>
        <taxon>Bacteria</taxon>
        <taxon>Bacillati</taxon>
        <taxon>Actinomycetota</taxon>
        <taxon>Actinomycetes</taxon>
        <taxon>Mycobacteriales</taxon>
        <taxon>Mycobacteriaceae</taxon>
        <taxon>Mycobacterium</taxon>
        <taxon>Mycobacterium avium complex (MAC)</taxon>
    </lineage>
</organism>
<evidence type="ECO:0000313" key="2">
    <source>
        <dbReference type="Proteomes" id="UP000595205"/>
    </source>
</evidence>
<dbReference type="EMBL" id="AP024255">
    <property type="protein sequence ID" value="BCO98572.1"/>
    <property type="molecule type" value="Genomic_DNA"/>
</dbReference>
<evidence type="ECO:0000313" key="1">
    <source>
        <dbReference type="EMBL" id="BCO98572.1"/>
    </source>
</evidence>
<proteinExistence type="predicted"/>
<gene>
    <name evidence="1" type="ORF">MINTM018_13420</name>
</gene>
<name>A0A7R7MTU0_MYCIT</name>
<reference evidence="1 2" key="1">
    <citation type="submission" date="2020-12" db="EMBL/GenBank/DDBJ databases">
        <title>Genome sequence of clinical Mycobacterium intracellulare strains.</title>
        <authorList>
            <person name="Tateishi Y."/>
            <person name="Matsumoto S."/>
            <person name="Fukushima Y."/>
            <person name="Nakajima C."/>
            <person name="Suzuki Y."/>
        </authorList>
    </citation>
    <scope>NUCLEOTIDE SEQUENCE [LARGE SCALE GENOMIC DNA]</scope>
    <source>
        <strain evidence="1 2">M018</strain>
    </source>
</reference>
<evidence type="ECO:0008006" key="3">
    <source>
        <dbReference type="Google" id="ProtNLM"/>
    </source>
</evidence>
<sequence length="49" mass="5294">MRASGARRVRTIDDDVVEILFPEPAPEGESTVTDAVIACPKQALRLLAD</sequence>
<accession>A0A7R7MTU0</accession>
<dbReference type="Proteomes" id="UP000595205">
    <property type="component" value="Chromosome"/>
</dbReference>